<dbReference type="KEGG" id="ssl:SS1G_05280"/>
<evidence type="ECO:0000313" key="2">
    <source>
        <dbReference type="Proteomes" id="UP000001312"/>
    </source>
</evidence>
<dbReference type="Proteomes" id="UP000001312">
    <property type="component" value="Unassembled WGS sequence"/>
</dbReference>
<dbReference type="GeneID" id="5490016"/>
<dbReference type="AlphaFoldDB" id="A7EIY7"/>
<evidence type="ECO:0000313" key="1">
    <source>
        <dbReference type="EMBL" id="EDO02803.1"/>
    </source>
</evidence>
<dbReference type="RefSeq" id="XP_001593852.1">
    <property type="nucleotide sequence ID" value="XM_001593802.1"/>
</dbReference>
<dbReference type="HOGENOM" id="CLU_1533470_0_0_1"/>
<protein>
    <submittedName>
        <fullName evidence="1">Uncharacterized protein</fullName>
    </submittedName>
</protein>
<organism evidence="1 2">
    <name type="scientific">Sclerotinia sclerotiorum (strain ATCC 18683 / 1980 / Ss-1)</name>
    <name type="common">White mold</name>
    <name type="synonym">Whetzelinia sclerotiorum</name>
    <dbReference type="NCBI Taxonomy" id="665079"/>
    <lineage>
        <taxon>Eukaryota</taxon>
        <taxon>Fungi</taxon>
        <taxon>Dikarya</taxon>
        <taxon>Ascomycota</taxon>
        <taxon>Pezizomycotina</taxon>
        <taxon>Leotiomycetes</taxon>
        <taxon>Helotiales</taxon>
        <taxon>Sclerotiniaceae</taxon>
        <taxon>Sclerotinia</taxon>
    </lineage>
</organism>
<accession>A7EIY7</accession>
<proteinExistence type="predicted"/>
<dbReference type="EMBL" id="CH476626">
    <property type="protein sequence ID" value="EDO02803.1"/>
    <property type="molecule type" value="Genomic_DNA"/>
</dbReference>
<dbReference type="InParanoid" id="A7EIY7"/>
<reference evidence="2" key="1">
    <citation type="journal article" date="2011" name="PLoS Genet.">
        <title>Genomic analysis of the necrotrophic fungal pathogens Sclerotinia sclerotiorum and Botrytis cinerea.</title>
        <authorList>
            <person name="Amselem J."/>
            <person name="Cuomo C.A."/>
            <person name="van Kan J.A."/>
            <person name="Viaud M."/>
            <person name="Benito E.P."/>
            <person name="Couloux A."/>
            <person name="Coutinho P.M."/>
            <person name="de Vries R.P."/>
            <person name="Dyer P.S."/>
            <person name="Fillinger S."/>
            <person name="Fournier E."/>
            <person name="Gout L."/>
            <person name="Hahn M."/>
            <person name="Kohn L."/>
            <person name="Lapalu N."/>
            <person name="Plummer K.M."/>
            <person name="Pradier J.M."/>
            <person name="Quevillon E."/>
            <person name="Sharon A."/>
            <person name="Simon A."/>
            <person name="ten Have A."/>
            <person name="Tudzynski B."/>
            <person name="Tudzynski P."/>
            <person name="Wincker P."/>
            <person name="Andrew M."/>
            <person name="Anthouard V."/>
            <person name="Beever R.E."/>
            <person name="Beffa R."/>
            <person name="Benoit I."/>
            <person name="Bouzid O."/>
            <person name="Brault B."/>
            <person name="Chen Z."/>
            <person name="Choquer M."/>
            <person name="Collemare J."/>
            <person name="Cotton P."/>
            <person name="Danchin E.G."/>
            <person name="Da Silva C."/>
            <person name="Gautier A."/>
            <person name="Giraud C."/>
            <person name="Giraud T."/>
            <person name="Gonzalez C."/>
            <person name="Grossetete S."/>
            <person name="Guldener U."/>
            <person name="Henrissat B."/>
            <person name="Howlett B.J."/>
            <person name="Kodira C."/>
            <person name="Kretschmer M."/>
            <person name="Lappartient A."/>
            <person name="Leroch M."/>
            <person name="Levis C."/>
            <person name="Mauceli E."/>
            <person name="Neuveglise C."/>
            <person name="Oeser B."/>
            <person name="Pearson M."/>
            <person name="Poulain J."/>
            <person name="Poussereau N."/>
            <person name="Quesneville H."/>
            <person name="Rascle C."/>
            <person name="Schumacher J."/>
            <person name="Segurens B."/>
            <person name="Sexton A."/>
            <person name="Silva E."/>
            <person name="Sirven C."/>
            <person name="Soanes D.M."/>
            <person name="Talbot N.J."/>
            <person name="Templeton M."/>
            <person name="Yandava C."/>
            <person name="Yarden O."/>
            <person name="Zeng Q."/>
            <person name="Rollins J.A."/>
            <person name="Lebrun M.H."/>
            <person name="Dickman M."/>
        </authorList>
    </citation>
    <scope>NUCLEOTIDE SEQUENCE [LARGE SCALE GENOMIC DNA]</scope>
    <source>
        <strain evidence="2">ATCC 18683 / 1980 / Ss-1</strain>
    </source>
</reference>
<sequence>MTIWKVSYIGSIYCFHHDLYQNSYRTISWLRVLARIKPIIGYSMLLPSKNHASRLTTLKKKENLNSSRNSHVHFFMTPSFLSWLQIHTDQAVNSMYQDNNGVPPLGACERSSVPPPMPTFRIRSSSINRELEMSENSAGQESYQEQDMLSNRHESISYGSARDIQIKNVETIAYS</sequence>
<gene>
    <name evidence="1" type="ORF">SS1G_05280</name>
</gene>
<keyword evidence="2" id="KW-1185">Reference proteome</keyword>
<name>A7EIY7_SCLS1</name>